<dbReference type="InterPro" id="IPR003598">
    <property type="entry name" value="Ig_sub2"/>
</dbReference>
<dbReference type="InterPro" id="IPR003599">
    <property type="entry name" value="Ig_sub"/>
</dbReference>
<dbReference type="GO" id="GO:0042130">
    <property type="term" value="P:negative regulation of T cell proliferation"/>
    <property type="evidence" value="ECO:0007669"/>
    <property type="project" value="TreeGrafter"/>
</dbReference>
<dbReference type="PANTHER" id="PTHR25466:SF14">
    <property type="entry name" value="BUTYROPHILIN SUBFAMILY 2 MEMBER A2-LIKE-RELATED"/>
    <property type="match status" value="1"/>
</dbReference>
<protein>
    <recommendedName>
        <fullName evidence="14">Ig-like domain-containing protein</fullName>
    </recommendedName>
</protein>
<evidence type="ECO:0000256" key="1">
    <source>
        <dbReference type="ARBA" id="ARBA00004251"/>
    </source>
</evidence>
<dbReference type="SMART" id="SM00406">
    <property type="entry name" value="IGv"/>
    <property type="match status" value="2"/>
</dbReference>
<dbReference type="PROSITE" id="PS50835">
    <property type="entry name" value="IG_LIKE"/>
    <property type="match status" value="2"/>
</dbReference>
<evidence type="ECO:0000256" key="5">
    <source>
        <dbReference type="ARBA" id="ARBA00022989"/>
    </source>
</evidence>
<dbReference type="GO" id="GO:0031295">
    <property type="term" value="P:T cell costimulation"/>
    <property type="evidence" value="ECO:0007669"/>
    <property type="project" value="TreeGrafter"/>
</dbReference>
<feature type="chain" id="PRO_5040738969" description="Ig-like domain-containing protein" evidence="13">
    <location>
        <begin position="17"/>
        <end position="350"/>
    </location>
</feature>
<feature type="domain" description="Ig-like" evidence="14">
    <location>
        <begin position="22"/>
        <end position="114"/>
    </location>
</feature>
<dbReference type="GO" id="GO:0006955">
    <property type="term" value="P:immune response"/>
    <property type="evidence" value="ECO:0007669"/>
    <property type="project" value="TreeGrafter"/>
</dbReference>
<dbReference type="GO" id="GO:0042102">
    <property type="term" value="P:positive regulation of T cell proliferation"/>
    <property type="evidence" value="ECO:0007669"/>
    <property type="project" value="TreeGrafter"/>
</dbReference>
<keyword evidence="10" id="KW-0393">Immunoglobulin domain</keyword>
<comment type="subcellular location">
    <subcellularLocation>
        <location evidence="1">Cell membrane</location>
        <topology evidence="1">Single-pass type I membrane protein</topology>
    </subcellularLocation>
</comment>
<evidence type="ECO:0000313" key="16">
    <source>
        <dbReference type="Proteomes" id="UP001059041"/>
    </source>
</evidence>
<dbReference type="InterPro" id="IPR013783">
    <property type="entry name" value="Ig-like_fold"/>
</dbReference>
<dbReference type="GO" id="GO:0009897">
    <property type="term" value="C:external side of plasma membrane"/>
    <property type="evidence" value="ECO:0007669"/>
    <property type="project" value="TreeGrafter"/>
</dbReference>
<keyword evidence="16" id="KW-1185">Reference proteome</keyword>
<accession>A0A9W7WI01</accession>
<sequence>MDCLYIFLFMLHFSAGCDMVRPGSTLEVTAYSGESVVLPCSCTEPLAKPHQLQWTYVKNHEEIYPSEHTERYKNRVTLLKQTTPGNLSLLLSSLTREDDGYYQCSASSDQYTYIRLHVKGCDMVRPRSTLDVTGYSGESVVLPCSCTEPLAKPHQLQWTYVENHEEIYPSEHIERYKNRVTLLKQTTPGNLSLLVSSLTREDDGDYRCSASSDQYTFIRLHVKERPHVHTIYTSTSKPLTTSKQTSELNQQPKDPLTHQQHNMPQYVVILMVVFASVLLLALLAFIYWRWKGGKNVKVTRDEPELVRELKNEDEVTYSAVVHVKRSSTPASTQNDIVDDTEYASVNVKRT</sequence>
<dbReference type="InterPro" id="IPR036179">
    <property type="entry name" value="Ig-like_dom_sf"/>
</dbReference>
<dbReference type="Pfam" id="PF07686">
    <property type="entry name" value="V-set"/>
    <property type="match status" value="2"/>
</dbReference>
<dbReference type="Proteomes" id="UP001059041">
    <property type="component" value="Linkage Group LG15"/>
</dbReference>
<dbReference type="EMBL" id="JAFHDT010000015">
    <property type="protein sequence ID" value="KAI7800281.1"/>
    <property type="molecule type" value="Genomic_DNA"/>
</dbReference>
<dbReference type="GO" id="GO:0007166">
    <property type="term" value="P:cell surface receptor signaling pathway"/>
    <property type="evidence" value="ECO:0007669"/>
    <property type="project" value="TreeGrafter"/>
</dbReference>
<dbReference type="GO" id="GO:0071222">
    <property type="term" value="P:cellular response to lipopolysaccharide"/>
    <property type="evidence" value="ECO:0007669"/>
    <property type="project" value="TreeGrafter"/>
</dbReference>
<dbReference type="InterPro" id="IPR051713">
    <property type="entry name" value="T-cell_Activation_Regulation"/>
</dbReference>
<keyword evidence="4 13" id="KW-0732">Signal</keyword>
<evidence type="ECO:0000256" key="8">
    <source>
        <dbReference type="ARBA" id="ARBA00023170"/>
    </source>
</evidence>
<dbReference type="InterPro" id="IPR013106">
    <property type="entry name" value="Ig_V-set"/>
</dbReference>
<evidence type="ECO:0000259" key="14">
    <source>
        <dbReference type="PROSITE" id="PS50835"/>
    </source>
</evidence>
<evidence type="ECO:0000256" key="10">
    <source>
        <dbReference type="ARBA" id="ARBA00023319"/>
    </source>
</evidence>
<proteinExistence type="predicted"/>
<name>A0A9W7WI01_TRIRA</name>
<keyword evidence="5 12" id="KW-1133">Transmembrane helix</keyword>
<keyword evidence="7" id="KW-1015">Disulfide bond</keyword>
<dbReference type="SUPFAM" id="SSF48726">
    <property type="entry name" value="Immunoglobulin"/>
    <property type="match status" value="2"/>
</dbReference>
<feature type="region of interest" description="Disordered" evidence="11">
    <location>
        <begin position="235"/>
        <end position="257"/>
    </location>
</feature>
<dbReference type="Gene3D" id="2.60.40.10">
    <property type="entry name" value="Immunoglobulins"/>
    <property type="match status" value="2"/>
</dbReference>
<evidence type="ECO:0000256" key="9">
    <source>
        <dbReference type="ARBA" id="ARBA00023180"/>
    </source>
</evidence>
<dbReference type="SMART" id="SM00409">
    <property type="entry name" value="IG"/>
    <property type="match status" value="2"/>
</dbReference>
<keyword evidence="2" id="KW-1003">Cell membrane</keyword>
<evidence type="ECO:0000256" key="7">
    <source>
        <dbReference type="ARBA" id="ARBA00023157"/>
    </source>
</evidence>
<dbReference type="InterPro" id="IPR007110">
    <property type="entry name" value="Ig-like_dom"/>
</dbReference>
<comment type="caution">
    <text evidence="15">The sequence shown here is derived from an EMBL/GenBank/DDBJ whole genome shotgun (WGS) entry which is preliminary data.</text>
</comment>
<evidence type="ECO:0000313" key="15">
    <source>
        <dbReference type="EMBL" id="KAI7800281.1"/>
    </source>
</evidence>
<evidence type="ECO:0000256" key="11">
    <source>
        <dbReference type="SAM" id="MobiDB-lite"/>
    </source>
</evidence>
<evidence type="ECO:0000256" key="4">
    <source>
        <dbReference type="ARBA" id="ARBA00022729"/>
    </source>
</evidence>
<evidence type="ECO:0000256" key="3">
    <source>
        <dbReference type="ARBA" id="ARBA00022692"/>
    </source>
</evidence>
<keyword evidence="3 12" id="KW-0812">Transmembrane</keyword>
<feature type="domain" description="Ig-like" evidence="14">
    <location>
        <begin position="126"/>
        <end position="218"/>
    </location>
</feature>
<feature type="transmembrane region" description="Helical" evidence="12">
    <location>
        <begin position="266"/>
        <end position="288"/>
    </location>
</feature>
<evidence type="ECO:0000256" key="2">
    <source>
        <dbReference type="ARBA" id="ARBA00022475"/>
    </source>
</evidence>
<dbReference type="PANTHER" id="PTHR25466">
    <property type="entry name" value="T-LYMPHOCYTE ACTIVATION ANTIGEN"/>
    <property type="match status" value="1"/>
</dbReference>
<reference evidence="15" key="1">
    <citation type="submission" date="2021-02" db="EMBL/GenBank/DDBJ databases">
        <title>Comparative genomics reveals that relaxation of natural selection precedes convergent phenotypic evolution of cavefish.</title>
        <authorList>
            <person name="Peng Z."/>
        </authorList>
    </citation>
    <scope>NUCLEOTIDE SEQUENCE</scope>
    <source>
        <tissue evidence="15">Muscle</tissue>
    </source>
</reference>
<keyword evidence="6 12" id="KW-0472">Membrane</keyword>
<keyword evidence="9" id="KW-0325">Glycoprotein</keyword>
<feature type="signal peptide" evidence="13">
    <location>
        <begin position="1"/>
        <end position="16"/>
    </location>
</feature>
<gene>
    <name evidence="15" type="ORF">IRJ41_025807</name>
</gene>
<organism evidence="15 16">
    <name type="scientific">Triplophysa rosa</name>
    <name type="common">Cave loach</name>
    <dbReference type="NCBI Taxonomy" id="992332"/>
    <lineage>
        <taxon>Eukaryota</taxon>
        <taxon>Metazoa</taxon>
        <taxon>Chordata</taxon>
        <taxon>Craniata</taxon>
        <taxon>Vertebrata</taxon>
        <taxon>Euteleostomi</taxon>
        <taxon>Actinopterygii</taxon>
        <taxon>Neopterygii</taxon>
        <taxon>Teleostei</taxon>
        <taxon>Ostariophysi</taxon>
        <taxon>Cypriniformes</taxon>
        <taxon>Nemacheilidae</taxon>
        <taxon>Triplophysa</taxon>
    </lineage>
</organism>
<evidence type="ECO:0000256" key="12">
    <source>
        <dbReference type="SAM" id="Phobius"/>
    </source>
</evidence>
<evidence type="ECO:0000256" key="6">
    <source>
        <dbReference type="ARBA" id="ARBA00023136"/>
    </source>
</evidence>
<dbReference type="AlphaFoldDB" id="A0A9W7WI01"/>
<keyword evidence="8" id="KW-0675">Receptor</keyword>
<evidence type="ECO:0000256" key="13">
    <source>
        <dbReference type="SAM" id="SignalP"/>
    </source>
</evidence>
<dbReference type="SMART" id="SM00408">
    <property type="entry name" value="IGc2"/>
    <property type="match status" value="2"/>
</dbReference>